<feature type="domain" description="RRM" evidence="3">
    <location>
        <begin position="260"/>
        <end position="339"/>
    </location>
</feature>
<feature type="region of interest" description="Disordered" evidence="2">
    <location>
        <begin position="514"/>
        <end position="549"/>
    </location>
</feature>
<sequence>MSSPSEMDSSMNDDKPSEAYDELEEMNDRKRSYDDNQEGYYQDEGEEEDSSALKKRKTSASSAFLCGSKTLVLSGSTSSVTEKFLASKMPFPDGVLKYIFLKDAVVIEFLDTHYALMFLYLYYDTGIQCDDGSVLSVEFNDNLVEGITVSMPGNQSKSLGQSGKVLFCLIYDTFPVENFEKHGKIIKFIKLPELDRAKRVIMEYETLTDSNNAYEKLKNHQSLKLYKSKITYLVNNEEDERAVQKVPDMSSSASNEKLSYVIQITGFTSNKVNCDVMFILFGVYGDVIRTKIVFSSPKHVAYVQFKDIDGAQRAIKFLGKNGTPCPLYNDFIDICYAPFQEIDESEPLEEGDEIKSYLNSPLHRFTRGSATGRLKNIEHVYPPNKVLCISNININSQNTTLESEFSRYNLKPENIKFFGHKQKLNTKMGLITFPTVNDAVTALVECHDIKIDNFHININFADQNNGVRTFNNNQGNGDMTHQFMHKPMGNFAFNNSPHMMKFNPTPFFVQRGRGGIRGGFRGRGRGNYNNYNNSSNYPKQVPDNNNTRQ</sequence>
<name>D2VJ20_NAEGR</name>
<dbReference type="eggNOG" id="KOG1190">
    <property type="taxonomic scope" value="Eukaryota"/>
</dbReference>
<dbReference type="PANTHER" id="PTHR15592">
    <property type="entry name" value="MATRIN 3/NUCLEAR PROTEIN 220-RELATED"/>
    <property type="match status" value="1"/>
</dbReference>
<dbReference type="RefSeq" id="XP_002675869.1">
    <property type="nucleotide sequence ID" value="XM_002675823.1"/>
</dbReference>
<accession>D2VJ20</accession>
<keyword evidence="5" id="KW-1185">Reference proteome</keyword>
<dbReference type="AlphaFoldDB" id="D2VJ20"/>
<feature type="compositionally biased region" description="Polar residues" evidence="2">
    <location>
        <begin position="1"/>
        <end position="10"/>
    </location>
</feature>
<dbReference type="VEuPathDB" id="AmoebaDB:NAEGRDRAFT_80143"/>
<protein>
    <submittedName>
        <fullName evidence="4">Polypyrimidine tract-binding protein</fullName>
    </submittedName>
</protein>
<feature type="compositionally biased region" description="Acidic residues" evidence="2">
    <location>
        <begin position="35"/>
        <end position="50"/>
    </location>
</feature>
<dbReference type="Proteomes" id="UP000006671">
    <property type="component" value="Unassembled WGS sequence"/>
</dbReference>
<dbReference type="EMBL" id="GG738875">
    <property type="protein sequence ID" value="EFC43125.1"/>
    <property type="molecule type" value="Genomic_DNA"/>
</dbReference>
<dbReference type="SMR" id="D2VJ20"/>
<dbReference type="STRING" id="5762.D2VJ20"/>
<dbReference type="GeneID" id="8853259"/>
<evidence type="ECO:0000256" key="1">
    <source>
        <dbReference type="PROSITE-ProRule" id="PRU00176"/>
    </source>
</evidence>
<organism evidence="5">
    <name type="scientific">Naegleria gruberi</name>
    <name type="common">Amoeba</name>
    <dbReference type="NCBI Taxonomy" id="5762"/>
    <lineage>
        <taxon>Eukaryota</taxon>
        <taxon>Discoba</taxon>
        <taxon>Heterolobosea</taxon>
        <taxon>Tetramitia</taxon>
        <taxon>Eutetramitia</taxon>
        <taxon>Vahlkampfiidae</taxon>
        <taxon>Naegleria</taxon>
    </lineage>
</organism>
<evidence type="ECO:0000313" key="5">
    <source>
        <dbReference type="Proteomes" id="UP000006671"/>
    </source>
</evidence>
<dbReference type="InParanoid" id="D2VJ20"/>
<dbReference type="KEGG" id="ngr:NAEGRDRAFT_80143"/>
<dbReference type="InterPro" id="IPR012677">
    <property type="entry name" value="Nucleotide-bd_a/b_plait_sf"/>
</dbReference>
<dbReference type="InterPro" id="IPR035979">
    <property type="entry name" value="RBD_domain_sf"/>
</dbReference>
<dbReference type="PROSITE" id="PS50102">
    <property type="entry name" value="RRM"/>
    <property type="match status" value="1"/>
</dbReference>
<evidence type="ECO:0000259" key="3">
    <source>
        <dbReference type="PROSITE" id="PS50102"/>
    </source>
</evidence>
<evidence type="ECO:0000313" key="4">
    <source>
        <dbReference type="EMBL" id="EFC43125.1"/>
    </source>
</evidence>
<reference evidence="4 5" key="1">
    <citation type="journal article" date="2010" name="Cell">
        <title>The genome of Naegleria gruberi illuminates early eukaryotic versatility.</title>
        <authorList>
            <person name="Fritz-Laylin L.K."/>
            <person name="Prochnik S.E."/>
            <person name="Ginger M.L."/>
            <person name="Dacks J.B."/>
            <person name="Carpenter M.L."/>
            <person name="Field M.C."/>
            <person name="Kuo A."/>
            <person name="Paredez A."/>
            <person name="Chapman J."/>
            <person name="Pham J."/>
            <person name="Shu S."/>
            <person name="Neupane R."/>
            <person name="Cipriano M."/>
            <person name="Mancuso J."/>
            <person name="Tu H."/>
            <person name="Salamov A."/>
            <person name="Lindquist E."/>
            <person name="Shapiro H."/>
            <person name="Lucas S."/>
            <person name="Grigoriev I.V."/>
            <person name="Cande W.Z."/>
            <person name="Fulton C."/>
            <person name="Rokhsar D.S."/>
            <person name="Dawson S.C."/>
        </authorList>
    </citation>
    <scope>NUCLEOTIDE SEQUENCE [LARGE SCALE GENOMIC DNA]</scope>
    <source>
        <strain evidence="4 5">NEG-M</strain>
    </source>
</reference>
<dbReference type="InterPro" id="IPR000504">
    <property type="entry name" value="RRM_dom"/>
</dbReference>
<dbReference type="OrthoDB" id="296632at2759"/>
<dbReference type="SMART" id="SM00360">
    <property type="entry name" value="RRM"/>
    <property type="match status" value="2"/>
</dbReference>
<feature type="region of interest" description="Disordered" evidence="2">
    <location>
        <begin position="1"/>
        <end position="53"/>
    </location>
</feature>
<feature type="compositionally biased region" description="Low complexity" evidence="2">
    <location>
        <begin position="526"/>
        <end position="537"/>
    </location>
</feature>
<proteinExistence type="predicted"/>
<dbReference type="GO" id="GO:0003723">
    <property type="term" value="F:RNA binding"/>
    <property type="evidence" value="ECO:0007669"/>
    <property type="project" value="UniProtKB-UniRule"/>
</dbReference>
<keyword evidence="1" id="KW-0694">RNA-binding</keyword>
<dbReference type="SUPFAM" id="SSF54928">
    <property type="entry name" value="RNA-binding domain, RBD"/>
    <property type="match status" value="2"/>
</dbReference>
<evidence type="ECO:0000256" key="2">
    <source>
        <dbReference type="SAM" id="MobiDB-lite"/>
    </source>
</evidence>
<dbReference type="Pfam" id="PF13893">
    <property type="entry name" value="RRM_5"/>
    <property type="match status" value="1"/>
</dbReference>
<dbReference type="Gene3D" id="3.30.70.330">
    <property type="match status" value="2"/>
</dbReference>
<gene>
    <name evidence="4" type="ORF">NAEGRDRAFT_80143</name>
</gene>